<evidence type="ECO:0000313" key="2">
    <source>
        <dbReference type="EMBL" id="AVI03759.1"/>
    </source>
</evidence>
<feature type="compositionally biased region" description="Gly residues" evidence="1">
    <location>
        <begin position="114"/>
        <end position="129"/>
    </location>
</feature>
<sequence length="187" mass="19523">MSYEDPFATAPADDEAQAQPVDGGQPATTANPVPATQPAAQVVNVSATGDLSVTFKGDGSYSAPWIVPKYTSVDQALVDLGVDPDEVAKLGQGQKWFALFDRAAKMNQHFATLTGGGKPATTGGGGGGQRQAPPKAATEAPNGEKKFCKHGEMEYKSGTSKKTGKPYALFSCTAPRDEQCDAQWPSK</sequence>
<gene>
    <name evidence="2" type="primary">50</name>
    <name evidence="2" type="ORF">SEA_CONQUERAGE_50</name>
</gene>
<reference evidence="2 3" key="1">
    <citation type="submission" date="2018-01" db="EMBL/GenBank/DDBJ databases">
        <authorList>
            <person name="Douthitt C."/>
            <person name="Mcmahon J."/>
            <person name="Hernandez S."/>
            <person name="Mccart M."/>
            <person name="Boring B."/>
            <person name="Geer P."/>
            <person name="Lanzana K."/>
            <person name="Meservey I."/>
            <person name="Miller M."/>
            <person name="Nelson J."/>
            <person name="Oritz E."/>
            <person name="Holland C."/>
            <person name="Wiersma-Koch H."/>
            <person name="D'Elia T."/>
            <person name="Anders K.R."/>
            <person name="Garlena R.A."/>
            <person name="Russell D.A."/>
            <person name="Pope W.H."/>
            <person name="Jacobs-Sera D."/>
            <person name="Hendrix R.W."/>
            <person name="Hatfull G.F."/>
        </authorList>
    </citation>
    <scope>NUCLEOTIDE SEQUENCE [LARGE SCALE GENOMIC DNA]</scope>
</reference>
<dbReference type="InterPro" id="IPR057999">
    <property type="entry name" value="Gp49"/>
</dbReference>
<dbReference type="EMBL" id="MG872835">
    <property type="protein sequence ID" value="AVI03759.1"/>
    <property type="molecule type" value="Genomic_DNA"/>
</dbReference>
<accession>A0A2P1A101</accession>
<evidence type="ECO:0000256" key="1">
    <source>
        <dbReference type="SAM" id="MobiDB-lite"/>
    </source>
</evidence>
<protein>
    <submittedName>
        <fullName evidence="2">Uncharacterized protein</fullName>
    </submittedName>
</protein>
<feature type="region of interest" description="Disordered" evidence="1">
    <location>
        <begin position="113"/>
        <end position="145"/>
    </location>
</feature>
<organism evidence="2 3">
    <name type="scientific">Mycobacterium phage Conquerage</name>
    <dbReference type="NCBI Taxonomy" id="2081622"/>
    <lineage>
        <taxon>Viruses</taxon>
        <taxon>Duplodnaviria</taxon>
        <taxon>Heunggongvirae</taxon>
        <taxon>Uroviricota</taxon>
        <taxon>Caudoviricetes</taxon>
        <taxon>Fromanvirus</taxon>
        <taxon>Fromanvirus alma</taxon>
    </lineage>
</organism>
<dbReference type="Proteomes" id="UP000240447">
    <property type="component" value="Segment"/>
</dbReference>
<dbReference type="Pfam" id="PF25690">
    <property type="entry name" value="Phage_gp49"/>
    <property type="match status" value="1"/>
</dbReference>
<feature type="region of interest" description="Disordered" evidence="1">
    <location>
        <begin position="1"/>
        <end position="34"/>
    </location>
</feature>
<name>A0A2P1A101_9CAUD</name>
<evidence type="ECO:0000313" key="3">
    <source>
        <dbReference type="Proteomes" id="UP000240447"/>
    </source>
</evidence>
<proteinExistence type="predicted"/>